<dbReference type="GO" id="GO:0016491">
    <property type="term" value="F:oxidoreductase activity"/>
    <property type="evidence" value="ECO:0007669"/>
    <property type="project" value="InterPro"/>
</dbReference>
<evidence type="ECO:0000313" key="8">
    <source>
        <dbReference type="Proteomes" id="UP000186917"/>
    </source>
</evidence>
<evidence type="ECO:0000256" key="5">
    <source>
        <dbReference type="SAM" id="SignalP"/>
    </source>
</evidence>
<dbReference type="PANTHER" id="PTHR42852:SF6">
    <property type="entry name" value="THIOL:DISULFIDE INTERCHANGE PROTEIN DSBE"/>
    <property type="match status" value="1"/>
</dbReference>
<proteinExistence type="predicted"/>
<reference evidence="8" key="1">
    <citation type="submission" date="2017-01" db="EMBL/GenBank/DDBJ databases">
        <authorList>
            <person name="Varghese N."/>
            <person name="Submissions S."/>
        </authorList>
    </citation>
    <scope>NUCLEOTIDE SEQUENCE [LARGE SCALE GENOMIC DNA]</scope>
    <source>
        <strain evidence="8">DSM 21054</strain>
    </source>
</reference>
<organism evidence="7 8">
    <name type="scientific">Filimonas lacunae</name>
    <dbReference type="NCBI Taxonomy" id="477680"/>
    <lineage>
        <taxon>Bacteria</taxon>
        <taxon>Pseudomonadati</taxon>
        <taxon>Bacteroidota</taxon>
        <taxon>Chitinophagia</taxon>
        <taxon>Chitinophagales</taxon>
        <taxon>Chitinophagaceae</taxon>
        <taxon>Filimonas</taxon>
    </lineage>
</organism>
<dbReference type="KEGG" id="fln:FLA_1125"/>
<dbReference type="Gene3D" id="3.40.30.10">
    <property type="entry name" value="Glutaredoxin"/>
    <property type="match status" value="1"/>
</dbReference>
<evidence type="ECO:0000256" key="4">
    <source>
        <dbReference type="ARBA" id="ARBA00023284"/>
    </source>
</evidence>
<keyword evidence="8" id="KW-1185">Reference proteome</keyword>
<dbReference type="InterPro" id="IPR050553">
    <property type="entry name" value="Thioredoxin_ResA/DsbE_sf"/>
</dbReference>
<evidence type="ECO:0000256" key="1">
    <source>
        <dbReference type="ARBA" id="ARBA00004196"/>
    </source>
</evidence>
<dbReference type="Pfam" id="PF00578">
    <property type="entry name" value="AhpC-TSA"/>
    <property type="match status" value="1"/>
</dbReference>
<dbReference type="AlphaFoldDB" id="A0A173MCD0"/>
<dbReference type="OrthoDB" id="750178at2"/>
<evidence type="ECO:0000259" key="6">
    <source>
        <dbReference type="PROSITE" id="PS51352"/>
    </source>
</evidence>
<evidence type="ECO:0000256" key="3">
    <source>
        <dbReference type="ARBA" id="ARBA00023157"/>
    </source>
</evidence>
<dbReference type="Pfam" id="PF14289">
    <property type="entry name" value="DUF4369"/>
    <property type="match status" value="1"/>
</dbReference>
<dbReference type="InterPro" id="IPR036249">
    <property type="entry name" value="Thioredoxin-like_sf"/>
</dbReference>
<accession>A0A173MCD0</accession>
<dbReference type="GO" id="GO:0030313">
    <property type="term" value="C:cell envelope"/>
    <property type="evidence" value="ECO:0007669"/>
    <property type="project" value="UniProtKB-SubCell"/>
</dbReference>
<evidence type="ECO:0000256" key="2">
    <source>
        <dbReference type="ARBA" id="ARBA00022748"/>
    </source>
</evidence>
<protein>
    <submittedName>
        <fullName evidence="7">Peroxiredoxin</fullName>
    </submittedName>
</protein>
<dbReference type="RefSeq" id="WP_076382610.1">
    <property type="nucleotide sequence ID" value="NZ_AP017422.1"/>
</dbReference>
<dbReference type="PROSITE" id="PS51352">
    <property type="entry name" value="THIOREDOXIN_2"/>
    <property type="match status" value="1"/>
</dbReference>
<dbReference type="PANTHER" id="PTHR42852">
    <property type="entry name" value="THIOL:DISULFIDE INTERCHANGE PROTEIN DSBE"/>
    <property type="match status" value="1"/>
</dbReference>
<comment type="subcellular location">
    <subcellularLocation>
        <location evidence="1">Cell envelope</location>
    </subcellularLocation>
</comment>
<name>A0A173MCD0_9BACT</name>
<feature type="domain" description="Thioredoxin" evidence="6">
    <location>
        <begin position="237"/>
        <end position="377"/>
    </location>
</feature>
<dbReference type="InterPro" id="IPR013766">
    <property type="entry name" value="Thioredoxin_domain"/>
</dbReference>
<dbReference type="GO" id="GO:0017004">
    <property type="term" value="P:cytochrome complex assembly"/>
    <property type="evidence" value="ECO:0007669"/>
    <property type="project" value="UniProtKB-KW"/>
</dbReference>
<feature type="chain" id="PRO_5030022743" evidence="5">
    <location>
        <begin position="21"/>
        <end position="377"/>
    </location>
</feature>
<dbReference type="GO" id="GO:0016209">
    <property type="term" value="F:antioxidant activity"/>
    <property type="evidence" value="ECO:0007669"/>
    <property type="project" value="InterPro"/>
</dbReference>
<keyword evidence="4" id="KW-0676">Redox-active center</keyword>
<dbReference type="STRING" id="477680.SAMN05421788_11540"/>
<evidence type="ECO:0000313" key="7">
    <source>
        <dbReference type="EMBL" id="SIT34203.1"/>
    </source>
</evidence>
<dbReference type="InterPro" id="IPR000866">
    <property type="entry name" value="AhpC/TSA"/>
</dbReference>
<sequence>MKKQLLTPLALLPLLVAAQAPNFTVTGKIGHLNAPAKVYFDYMDDGKSKSDSAFVKDGAFRFTGHTSPYSYVRMGLSHDGSGKQRAVYGGDVIYFYMGKEKVKIQSADSLIHATISGSKVNEEYNAYNRFIGGTIMELTKAVNIAFSSGTAAQQKDTAYFQTIDKQYRQNIANRATKQIEFAQQYPNSYFSVIALSEAGGMKGVSSVETLYNNLSEELRNTDPGKELAQRINAAHTIVEGATAPAFTQNNINGQPVTLNSYRGKYVLLEFWASWCSPCRAENPNLRKQYAQYKDKGFEVLGVSLDDDKQKWAQAIEADQLPWTHVSDLKGWNNEVGRLYGIRAVPASFLLNPEGKIIGINLRGETLNNKLATIWPQE</sequence>
<feature type="signal peptide" evidence="5">
    <location>
        <begin position="1"/>
        <end position="20"/>
    </location>
</feature>
<keyword evidence="5" id="KW-0732">Signal</keyword>
<keyword evidence="3" id="KW-1015">Disulfide bond</keyword>
<gene>
    <name evidence="7" type="ORF">SAMN05421788_11540</name>
</gene>
<dbReference type="CDD" id="cd02966">
    <property type="entry name" value="TlpA_like_family"/>
    <property type="match status" value="1"/>
</dbReference>
<dbReference type="Proteomes" id="UP000186917">
    <property type="component" value="Unassembled WGS sequence"/>
</dbReference>
<dbReference type="SUPFAM" id="SSF52833">
    <property type="entry name" value="Thioredoxin-like"/>
    <property type="match status" value="1"/>
</dbReference>
<dbReference type="InterPro" id="IPR025380">
    <property type="entry name" value="DUF4369"/>
</dbReference>
<keyword evidence="2" id="KW-0201">Cytochrome c-type biogenesis</keyword>
<dbReference type="EMBL" id="FTOR01000015">
    <property type="protein sequence ID" value="SIT34203.1"/>
    <property type="molecule type" value="Genomic_DNA"/>
</dbReference>